<keyword evidence="2 8" id="KW-0808">Transferase</keyword>
<dbReference type="RefSeq" id="WP_018592443.1">
    <property type="nucleotide sequence ID" value="NZ_CP117523.1"/>
</dbReference>
<evidence type="ECO:0000256" key="3">
    <source>
        <dbReference type="ARBA" id="ARBA00022723"/>
    </source>
</evidence>
<evidence type="ECO:0000256" key="5">
    <source>
        <dbReference type="ARBA" id="ARBA00022842"/>
    </source>
</evidence>
<proteinExistence type="inferred from homology"/>
<dbReference type="InterPro" id="IPR008278">
    <property type="entry name" value="4-PPantetheinyl_Trfase_dom"/>
</dbReference>
<dbReference type="InterPro" id="IPR037143">
    <property type="entry name" value="4-PPantetheinyl_Trfase_dom_sf"/>
</dbReference>
<keyword evidence="3 8" id="KW-0479">Metal-binding</keyword>
<evidence type="ECO:0000256" key="1">
    <source>
        <dbReference type="ARBA" id="ARBA00022516"/>
    </source>
</evidence>
<keyword evidence="8" id="KW-0963">Cytoplasm</keyword>
<comment type="subcellular location">
    <subcellularLocation>
        <location evidence="8">Cytoplasm</location>
    </subcellularLocation>
</comment>
<comment type="similarity">
    <text evidence="8">Belongs to the P-Pant transferase superfamily. AcpS family.</text>
</comment>
<dbReference type="HAMAP" id="MF_00101">
    <property type="entry name" value="AcpS"/>
    <property type="match status" value="1"/>
</dbReference>
<evidence type="ECO:0000256" key="6">
    <source>
        <dbReference type="ARBA" id="ARBA00023098"/>
    </source>
</evidence>
<name>A0ABZ2EQN6_9FIRM</name>
<comment type="catalytic activity">
    <reaction evidence="8">
        <text>apo-[ACP] + CoA = holo-[ACP] + adenosine 3',5'-bisphosphate + H(+)</text>
        <dbReference type="Rhea" id="RHEA:12068"/>
        <dbReference type="Rhea" id="RHEA-COMP:9685"/>
        <dbReference type="Rhea" id="RHEA-COMP:9690"/>
        <dbReference type="ChEBI" id="CHEBI:15378"/>
        <dbReference type="ChEBI" id="CHEBI:29999"/>
        <dbReference type="ChEBI" id="CHEBI:57287"/>
        <dbReference type="ChEBI" id="CHEBI:58343"/>
        <dbReference type="ChEBI" id="CHEBI:64479"/>
        <dbReference type="EC" id="2.7.8.7"/>
    </reaction>
</comment>
<comment type="cofactor">
    <cofactor evidence="8">
        <name>Mg(2+)</name>
        <dbReference type="ChEBI" id="CHEBI:18420"/>
    </cofactor>
</comment>
<sequence length="129" mass="14652">MNILDIGIDIVEIGRIKQYMNKNENFLKKLFTENEIKLFKSKGYASQTVAGNFAAKEAISKSLGLGIRGYDLKDIEVLRDELGKPIVITHNNLEEICRNYNVLEIKVSISHGQDYAIANAMTIIREKFM</sequence>
<comment type="function">
    <text evidence="8">Transfers the 4'-phosphopantetheine moiety from coenzyme A to a Ser of acyl-carrier-protein.</text>
</comment>
<keyword evidence="6 8" id="KW-0443">Lipid metabolism</keyword>
<evidence type="ECO:0000313" key="10">
    <source>
        <dbReference type="EMBL" id="WWD82180.1"/>
    </source>
</evidence>
<feature type="binding site" evidence="8">
    <location>
        <position position="9"/>
    </location>
    <ligand>
        <name>Mg(2+)</name>
        <dbReference type="ChEBI" id="CHEBI:18420"/>
    </ligand>
</feature>
<keyword evidence="7 8" id="KW-0275">Fatty acid biosynthesis</keyword>
<evidence type="ECO:0000259" key="9">
    <source>
        <dbReference type="Pfam" id="PF01648"/>
    </source>
</evidence>
<dbReference type="EMBL" id="CP117523">
    <property type="protein sequence ID" value="WWD82180.1"/>
    <property type="molecule type" value="Genomic_DNA"/>
</dbReference>
<dbReference type="NCBIfam" id="TIGR00516">
    <property type="entry name" value="acpS"/>
    <property type="match status" value="1"/>
</dbReference>
<evidence type="ECO:0000313" key="11">
    <source>
        <dbReference type="Proteomes" id="UP001348492"/>
    </source>
</evidence>
<dbReference type="Pfam" id="PF01648">
    <property type="entry name" value="ACPS"/>
    <property type="match status" value="1"/>
</dbReference>
<keyword evidence="1 8" id="KW-0444">Lipid biosynthesis</keyword>
<protein>
    <recommendedName>
        <fullName evidence="8">Holo-[acyl-carrier-protein] synthase</fullName>
        <shortName evidence="8">Holo-ACP synthase</shortName>
        <ecNumber evidence="8">2.7.8.7</ecNumber>
    </recommendedName>
    <alternativeName>
        <fullName evidence="8">4'-phosphopantetheinyl transferase AcpS</fullName>
    </alternativeName>
</protein>
<evidence type="ECO:0000256" key="4">
    <source>
        <dbReference type="ARBA" id="ARBA00022832"/>
    </source>
</evidence>
<gene>
    <name evidence="10" type="primary">acpS_2</name>
    <name evidence="8" type="synonym">acpS</name>
    <name evidence="10" type="ORF">TEGL_05550</name>
</gene>
<reference evidence="10 11" key="1">
    <citation type="journal article" date="2023" name="PLoS ONE">
        <title>Genome-based metabolic and phylogenomic analysis of three Terrisporobacter species.</title>
        <authorList>
            <person name="Boer T."/>
            <person name="Bengelsdorf F.R."/>
            <person name="Bomeke M."/>
            <person name="Daniel R."/>
            <person name="Poehlein A."/>
        </authorList>
    </citation>
    <scope>NUCLEOTIDE SEQUENCE [LARGE SCALE GENOMIC DNA]</scope>
    <source>
        <strain evidence="10 11">DSM 1288</strain>
    </source>
</reference>
<dbReference type="NCBIfam" id="TIGR00556">
    <property type="entry name" value="pantethn_trn"/>
    <property type="match status" value="1"/>
</dbReference>
<keyword evidence="11" id="KW-1185">Reference proteome</keyword>
<dbReference type="SUPFAM" id="SSF56214">
    <property type="entry name" value="4'-phosphopantetheinyl transferase"/>
    <property type="match status" value="1"/>
</dbReference>
<dbReference type="Proteomes" id="UP001348492">
    <property type="component" value="Chromosome"/>
</dbReference>
<accession>A0ABZ2EQN6</accession>
<evidence type="ECO:0000256" key="2">
    <source>
        <dbReference type="ARBA" id="ARBA00022679"/>
    </source>
</evidence>
<dbReference type="GO" id="GO:0008897">
    <property type="term" value="F:holo-[acyl-carrier-protein] synthase activity"/>
    <property type="evidence" value="ECO:0007669"/>
    <property type="project" value="UniProtKB-EC"/>
</dbReference>
<dbReference type="InterPro" id="IPR002582">
    <property type="entry name" value="ACPS"/>
</dbReference>
<feature type="binding site" evidence="8">
    <location>
        <position position="57"/>
    </location>
    <ligand>
        <name>Mg(2+)</name>
        <dbReference type="ChEBI" id="CHEBI:18420"/>
    </ligand>
</feature>
<dbReference type="EC" id="2.7.8.7" evidence="8"/>
<keyword evidence="4 8" id="KW-0276">Fatty acid metabolism</keyword>
<dbReference type="InterPro" id="IPR004568">
    <property type="entry name" value="Ppantetheine-prot_Trfase_dom"/>
</dbReference>
<keyword evidence="5 8" id="KW-0460">Magnesium</keyword>
<dbReference type="Gene3D" id="3.90.470.20">
    <property type="entry name" value="4'-phosphopantetheinyl transferase domain"/>
    <property type="match status" value="1"/>
</dbReference>
<feature type="domain" description="4'-phosphopantetheinyl transferase" evidence="9">
    <location>
        <begin position="6"/>
        <end position="118"/>
    </location>
</feature>
<evidence type="ECO:0000256" key="8">
    <source>
        <dbReference type="HAMAP-Rule" id="MF_00101"/>
    </source>
</evidence>
<evidence type="ECO:0000256" key="7">
    <source>
        <dbReference type="ARBA" id="ARBA00023160"/>
    </source>
</evidence>
<organism evidence="10 11">
    <name type="scientific">Terrisporobacter glycolicus ATCC 14880 = DSM 1288</name>
    <dbReference type="NCBI Taxonomy" id="1121315"/>
    <lineage>
        <taxon>Bacteria</taxon>
        <taxon>Bacillati</taxon>
        <taxon>Bacillota</taxon>
        <taxon>Clostridia</taxon>
        <taxon>Peptostreptococcales</taxon>
        <taxon>Peptostreptococcaceae</taxon>
        <taxon>Terrisporobacter</taxon>
    </lineage>
</organism>